<dbReference type="InterPro" id="IPR033481">
    <property type="entry name" value="Dni1/Fig1"/>
</dbReference>
<feature type="compositionally biased region" description="Basic and acidic residues" evidence="1">
    <location>
        <begin position="70"/>
        <end position="82"/>
    </location>
</feature>
<feature type="transmembrane region" description="Helical" evidence="2">
    <location>
        <begin position="274"/>
        <end position="301"/>
    </location>
</feature>
<dbReference type="PANTHER" id="PTHR28092">
    <property type="entry name" value="FACTOR-INDUCED GENE 1 PROTEIN"/>
    <property type="match status" value="1"/>
</dbReference>
<dbReference type="Pfam" id="PF12351">
    <property type="entry name" value="Fig1"/>
    <property type="match status" value="1"/>
</dbReference>
<organism evidence="3 4">
    <name type="scientific">Aspergillus sydowii CBS 593.65</name>
    <dbReference type="NCBI Taxonomy" id="1036612"/>
    <lineage>
        <taxon>Eukaryota</taxon>
        <taxon>Fungi</taxon>
        <taxon>Dikarya</taxon>
        <taxon>Ascomycota</taxon>
        <taxon>Pezizomycotina</taxon>
        <taxon>Eurotiomycetes</taxon>
        <taxon>Eurotiomycetidae</taxon>
        <taxon>Eurotiales</taxon>
        <taxon>Aspergillaceae</taxon>
        <taxon>Aspergillus</taxon>
        <taxon>Aspergillus subgen. Nidulantes</taxon>
    </lineage>
</organism>
<name>A0A1L9T6J6_9EURO</name>
<evidence type="ECO:0000256" key="1">
    <source>
        <dbReference type="SAM" id="MobiDB-lite"/>
    </source>
</evidence>
<feature type="transmembrane region" description="Helical" evidence="2">
    <location>
        <begin position="148"/>
        <end position="169"/>
    </location>
</feature>
<dbReference type="GO" id="GO:0016020">
    <property type="term" value="C:membrane"/>
    <property type="evidence" value="ECO:0007669"/>
    <property type="project" value="InterPro"/>
</dbReference>
<keyword evidence="2" id="KW-1133">Transmembrane helix</keyword>
<dbReference type="GO" id="GO:0000747">
    <property type="term" value="P:conjugation with cellular fusion"/>
    <property type="evidence" value="ECO:0007669"/>
    <property type="project" value="TreeGrafter"/>
</dbReference>
<dbReference type="AlphaFoldDB" id="A0A1L9T6J6"/>
<dbReference type="VEuPathDB" id="FungiDB:ASPSYDRAFT_438481"/>
<dbReference type="GeneID" id="63762821"/>
<evidence type="ECO:0000313" key="3">
    <source>
        <dbReference type="EMBL" id="OJJ55028.1"/>
    </source>
</evidence>
<dbReference type="GO" id="GO:0043332">
    <property type="term" value="C:mating projection tip"/>
    <property type="evidence" value="ECO:0007669"/>
    <property type="project" value="TreeGrafter"/>
</dbReference>
<evidence type="ECO:0000313" key="4">
    <source>
        <dbReference type="Proteomes" id="UP000184356"/>
    </source>
</evidence>
<feature type="region of interest" description="Disordered" evidence="1">
    <location>
        <begin position="1"/>
        <end position="96"/>
    </location>
</feature>
<feature type="transmembrane region" description="Helical" evidence="2">
    <location>
        <begin position="372"/>
        <end position="397"/>
    </location>
</feature>
<dbReference type="RefSeq" id="XP_040698834.1">
    <property type="nucleotide sequence ID" value="XM_040846748.1"/>
</dbReference>
<proteinExistence type="predicted"/>
<keyword evidence="4" id="KW-1185">Reference proteome</keyword>
<feature type="transmembrane region" description="Helical" evidence="2">
    <location>
        <begin position="321"/>
        <end position="342"/>
    </location>
</feature>
<dbReference type="Proteomes" id="UP000184356">
    <property type="component" value="Unassembled WGS sequence"/>
</dbReference>
<evidence type="ECO:0000256" key="2">
    <source>
        <dbReference type="SAM" id="Phobius"/>
    </source>
</evidence>
<dbReference type="OrthoDB" id="3550957at2759"/>
<dbReference type="STRING" id="1036612.A0A1L9T6J6"/>
<protein>
    <submittedName>
        <fullName evidence="3">Uncharacterized protein</fullName>
    </submittedName>
</protein>
<dbReference type="EMBL" id="KV878593">
    <property type="protein sequence ID" value="OJJ55028.1"/>
    <property type="molecule type" value="Genomic_DNA"/>
</dbReference>
<keyword evidence="2" id="KW-0472">Membrane</keyword>
<sequence>MDTAVSHLHSQSQSEKSEVGPQSTPPRAGNLNPDAAETFAHAEPPPSSSFPLLQKLRVDRKWRTKWRSKKQSEKPRADHGSDPEAGQEAVQGDEDVDVVEETGEGTSMLGRSSRTSTSYLSAESNNQNWDWSAAWAQIRRFLPVGRIAYHHTLMGISIVGIILLCLLVAGCSSHRMRRIYLLQLSYHHQVSNSNLDSGGAVTNPSFYTVVANASSTASLDVRVGYFGVCMAGHSERNPSSWTCRSKAKDLAEQVLDHQDPLNVLAVADNFQDQVIVSVIIIMSIILMLIGFCGLSTFPTWYEETTPDGEEVEVKPFPSRAVSTFILGLYVLTTLFLLVAILWQHVAVVAHSATIEAAFNGAIKGGVGTAAMALGWVAIGTNCLVVLGLGVMLVNLMLLRQLTDDDEYDA</sequence>
<reference evidence="4" key="1">
    <citation type="journal article" date="2017" name="Genome Biol.">
        <title>Comparative genomics reveals high biological diversity and specific adaptations in the industrially and medically important fungal genus Aspergillus.</title>
        <authorList>
            <person name="de Vries R.P."/>
            <person name="Riley R."/>
            <person name="Wiebenga A."/>
            <person name="Aguilar-Osorio G."/>
            <person name="Amillis S."/>
            <person name="Uchima C.A."/>
            <person name="Anderluh G."/>
            <person name="Asadollahi M."/>
            <person name="Askin M."/>
            <person name="Barry K."/>
            <person name="Battaglia E."/>
            <person name="Bayram O."/>
            <person name="Benocci T."/>
            <person name="Braus-Stromeyer S.A."/>
            <person name="Caldana C."/>
            <person name="Canovas D."/>
            <person name="Cerqueira G.C."/>
            <person name="Chen F."/>
            <person name="Chen W."/>
            <person name="Choi C."/>
            <person name="Clum A."/>
            <person name="Dos Santos R.A."/>
            <person name="Damasio A.R."/>
            <person name="Diallinas G."/>
            <person name="Emri T."/>
            <person name="Fekete E."/>
            <person name="Flipphi M."/>
            <person name="Freyberg S."/>
            <person name="Gallo A."/>
            <person name="Gournas C."/>
            <person name="Habgood R."/>
            <person name="Hainaut M."/>
            <person name="Harispe M.L."/>
            <person name="Henrissat B."/>
            <person name="Hilden K.S."/>
            <person name="Hope R."/>
            <person name="Hossain A."/>
            <person name="Karabika E."/>
            <person name="Karaffa L."/>
            <person name="Karanyi Z."/>
            <person name="Krasevec N."/>
            <person name="Kuo A."/>
            <person name="Kusch H."/>
            <person name="LaButti K."/>
            <person name="Lagendijk E.L."/>
            <person name="Lapidus A."/>
            <person name="Levasseur A."/>
            <person name="Lindquist E."/>
            <person name="Lipzen A."/>
            <person name="Logrieco A.F."/>
            <person name="MacCabe A."/>
            <person name="Maekelae M.R."/>
            <person name="Malavazi I."/>
            <person name="Melin P."/>
            <person name="Meyer V."/>
            <person name="Mielnichuk N."/>
            <person name="Miskei M."/>
            <person name="Molnar A.P."/>
            <person name="Mule G."/>
            <person name="Ngan C.Y."/>
            <person name="Orejas M."/>
            <person name="Orosz E."/>
            <person name="Ouedraogo J.P."/>
            <person name="Overkamp K.M."/>
            <person name="Park H.-S."/>
            <person name="Perrone G."/>
            <person name="Piumi F."/>
            <person name="Punt P.J."/>
            <person name="Ram A.F."/>
            <person name="Ramon A."/>
            <person name="Rauscher S."/>
            <person name="Record E."/>
            <person name="Riano-Pachon D.M."/>
            <person name="Robert V."/>
            <person name="Roehrig J."/>
            <person name="Ruller R."/>
            <person name="Salamov A."/>
            <person name="Salih N.S."/>
            <person name="Samson R.A."/>
            <person name="Sandor E."/>
            <person name="Sanguinetti M."/>
            <person name="Schuetze T."/>
            <person name="Sepcic K."/>
            <person name="Shelest E."/>
            <person name="Sherlock G."/>
            <person name="Sophianopoulou V."/>
            <person name="Squina F.M."/>
            <person name="Sun H."/>
            <person name="Susca A."/>
            <person name="Todd R.B."/>
            <person name="Tsang A."/>
            <person name="Unkles S.E."/>
            <person name="van de Wiele N."/>
            <person name="van Rossen-Uffink D."/>
            <person name="Oliveira J.V."/>
            <person name="Vesth T.C."/>
            <person name="Visser J."/>
            <person name="Yu J.-H."/>
            <person name="Zhou M."/>
            <person name="Andersen M.R."/>
            <person name="Archer D.B."/>
            <person name="Baker S.E."/>
            <person name="Benoit I."/>
            <person name="Brakhage A.A."/>
            <person name="Braus G.H."/>
            <person name="Fischer R."/>
            <person name="Frisvad J.C."/>
            <person name="Goldman G.H."/>
            <person name="Houbraken J."/>
            <person name="Oakley B."/>
            <person name="Pocsi I."/>
            <person name="Scazzocchio C."/>
            <person name="Seiboth B."/>
            <person name="vanKuyk P.A."/>
            <person name="Wortman J."/>
            <person name="Dyer P.S."/>
            <person name="Grigoriev I.V."/>
        </authorList>
    </citation>
    <scope>NUCLEOTIDE SEQUENCE [LARGE SCALE GENOMIC DNA]</scope>
    <source>
        <strain evidence="4">CBS 593.65</strain>
    </source>
</reference>
<accession>A0A1L9T6J6</accession>
<gene>
    <name evidence="3" type="ORF">ASPSYDRAFT_438481</name>
</gene>
<keyword evidence="2" id="KW-0812">Transmembrane</keyword>
<dbReference type="PANTHER" id="PTHR28092:SF1">
    <property type="entry name" value="FACTOR-INDUCED GENE 1 PROTEIN"/>
    <property type="match status" value="1"/>
</dbReference>